<gene>
    <name evidence="2" type="ORF">ASB58_14865</name>
</gene>
<dbReference type="InterPro" id="IPR052711">
    <property type="entry name" value="Zinc_ADH-like"/>
</dbReference>
<dbReference type="Gene3D" id="3.90.180.10">
    <property type="entry name" value="Medium-chain alcohol dehydrogenases, catalytic domain"/>
    <property type="match status" value="1"/>
</dbReference>
<dbReference type="CDD" id="cd08276">
    <property type="entry name" value="MDR7"/>
    <property type="match status" value="1"/>
</dbReference>
<accession>A0A395R0N9</accession>
<dbReference type="GO" id="GO:0016491">
    <property type="term" value="F:oxidoreductase activity"/>
    <property type="evidence" value="ECO:0007669"/>
    <property type="project" value="InterPro"/>
</dbReference>
<dbReference type="Pfam" id="PF00107">
    <property type="entry name" value="ADH_zinc_N"/>
    <property type="match status" value="1"/>
</dbReference>
<proteinExistence type="predicted"/>
<keyword evidence="3" id="KW-1185">Reference proteome</keyword>
<dbReference type="InterPro" id="IPR036291">
    <property type="entry name" value="NAD(P)-bd_dom_sf"/>
</dbReference>
<dbReference type="InterPro" id="IPR020843">
    <property type="entry name" value="ER"/>
</dbReference>
<evidence type="ECO:0000313" key="3">
    <source>
        <dbReference type="Proteomes" id="UP000265411"/>
    </source>
</evidence>
<dbReference type="AlphaFoldDB" id="A0A395R0N9"/>
<dbReference type="PANTHER" id="PTHR45033">
    <property type="match status" value="1"/>
</dbReference>
<evidence type="ECO:0000313" key="2">
    <source>
        <dbReference type="EMBL" id="RGP53653.1"/>
    </source>
</evidence>
<dbReference type="EMBL" id="LMAZ01000005">
    <property type="protein sequence ID" value="RGP53653.1"/>
    <property type="molecule type" value="Genomic_DNA"/>
</dbReference>
<feature type="domain" description="Enoyl reductase (ER)" evidence="1">
    <location>
        <begin position="11"/>
        <end position="332"/>
    </location>
</feature>
<dbReference type="OrthoDB" id="9787435at2"/>
<dbReference type="Proteomes" id="UP000265411">
    <property type="component" value="Unassembled WGS sequence"/>
</dbReference>
<dbReference type="Pfam" id="PF08240">
    <property type="entry name" value="ADH_N"/>
    <property type="match status" value="1"/>
</dbReference>
<dbReference type="SUPFAM" id="SSF50129">
    <property type="entry name" value="GroES-like"/>
    <property type="match status" value="1"/>
</dbReference>
<dbReference type="PANTHER" id="PTHR45033:SF2">
    <property type="entry name" value="ZINC-TYPE ALCOHOL DEHYDROGENASE-LIKE PROTEIN C1773.06C"/>
    <property type="match status" value="1"/>
</dbReference>
<dbReference type="SUPFAM" id="SSF51735">
    <property type="entry name" value="NAD(P)-binding Rossmann-fold domains"/>
    <property type="match status" value="1"/>
</dbReference>
<protein>
    <recommendedName>
        <fullName evidence="1">Enoyl reductase (ER) domain-containing protein</fullName>
    </recommendedName>
</protein>
<dbReference type="RefSeq" id="WP_118131443.1">
    <property type="nucleotide sequence ID" value="NZ_LMAZ01000005.1"/>
</dbReference>
<evidence type="ECO:0000259" key="1">
    <source>
        <dbReference type="SMART" id="SM00829"/>
    </source>
</evidence>
<dbReference type="InterPro" id="IPR013149">
    <property type="entry name" value="ADH-like_C"/>
</dbReference>
<dbReference type="InterPro" id="IPR013154">
    <property type="entry name" value="ADH-like_N"/>
</dbReference>
<sequence length="336" mass="35662">MWKVTLGEKPGVSQLKREKTTVPRPAVGEVLVKVKAVSLNYRDWEVINGQYHEVFSSGMVPLSDGAGEVVEVGEGVDRWQPGDRVIGSFWQGWLAGDLKNAIAPRSMGGPLDGMLSEFVSLPANGLVLCPSHLSYEQAACLPCAAVTAWQALVVEGHVKAGDWVLVQGTGGVSLFALQFAKLHGASVVLLSSSEDKLARARELGADITLNYLECPDWGAEVQLRTGGIDHVVEVGGPNTLVQSFKALRLGGQVNIIGYLGGKCGEVSPLLILQSHSRVRGIAVGPCSSLEALCGAIQAVQLIPVIDRIFSVDNLGEAFDYLASGSHMGKVVLRLDS</sequence>
<dbReference type="InterPro" id="IPR011032">
    <property type="entry name" value="GroES-like_sf"/>
</dbReference>
<dbReference type="SMART" id="SM00829">
    <property type="entry name" value="PKS_ER"/>
    <property type="match status" value="1"/>
</dbReference>
<reference evidence="2 3" key="1">
    <citation type="journal article" date="2018" name="Syst. Appl. Microbiol.">
        <title>Pseudomonas gallaeciensis sp. nov., isolated from crude-oil-contaminated intertidal sand samples after the Prestige oil spill.</title>
        <authorList>
            <person name="Mulet M."/>
            <person name="Sanchez D."/>
            <person name="Rodriguez A.C."/>
            <person name="Nogales B."/>
            <person name="Bosch R."/>
            <person name="Busquets A."/>
            <person name="Gomila M."/>
            <person name="Lalucat J."/>
            <person name="Garcia-Valdes E."/>
        </authorList>
    </citation>
    <scope>NUCLEOTIDE SEQUENCE [LARGE SCALE GENOMIC DNA]</scope>
    <source>
        <strain evidence="2 3">V113</strain>
    </source>
</reference>
<comment type="caution">
    <text evidence="2">The sequence shown here is derived from an EMBL/GenBank/DDBJ whole genome shotgun (WGS) entry which is preliminary data.</text>
</comment>
<dbReference type="Gene3D" id="3.40.50.720">
    <property type="entry name" value="NAD(P)-binding Rossmann-like Domain"/>
    <property type="match status" value="1"/>
</dbReference>
<name>A0A395R0N9_9PSED</name>
<organism evidence="2 3">
    <name type="scientific">Pseudomonas abyssi</name>
    <dbReference type="NCBI Taxonomy" id="170540"/>
    <lineage>
        <taxon>Bacteria</taxon>
        <taxon>Pseudomonadati</taxon>
        <taxon>Pseudomonadota</taxon>
        <taxon>Gammaproteobacteria</taxon>
        <taxon>Pseudomonadales</taxon>
        <taxon>Pseudomonadaceae</taxon>
        <taxon>Pseudomonas</taxon>
    </lineage>
</organism>